<dbReference type="AlphaFoldDB" id="A0AA86S2T0"/>
<organism evidence="1 2">
    <name type="scientific">Sphenostylis stenocarpa</name>
    <dbReference type="NCBI Taxonomy" id="92480"/>
    <lineage>
        <taxon>Eukaryota</taxon>
        <taxon>Viridiplantae</taxon>
        <taxon>Streptophyta</taxon>
        <taxon>Embryophyta</taxon>
        <taxon>Tracheophyta</taxon>
        <taxon>Spermatophyta</taxon>
        <taxon>Magnoliopsida</taxon>
        <taxon>eudicotyledons</taxon>
        <taxon>Gunneridae</taxon>
        <taxon>Pentapetalae</taxon>
        <taxon>rosids</taxon>
        <taxon>fabids</taxon>
        <taxon>Fabales</taxon>
        <taxon>Fabaceae</taxon>
        <taxon>Papilionoideae</taxon>
        <taxon>50 kb inversion clade</taxon>
        <taxon>NPAAA clade</taxon>
        <taxon>indigoferoid/millettioid clade</taxon>
        <taxon>Phaseoleae</taxon>
        <taxon>Sphenostylis</taxon>
    </lineage>
</organism>
<evidence type="ECO:0000313" key="2">
    <source>
        <dbReference type="Proteomes" id="UP001189624"/>
    </source>
</evidence>
<evidence type="ECO:0000313" key="1">
    <source>
        <dbReference type="EMBL" id="CAJ1931717.1"/>
    </source>
</evidence>
<dbReference type="Gramene" id="rna-AYBTSS11_LOCUS5412">
    <property type="protein sequence ID" value="CAJ1931717.1"/>
    <property type="gene ID" value="gene-AYBTSS11_LOCUS5412"/>
</dbReference>
<gene>
    <name evidence="1" type="ORF">AYBTSS11_LOCUS5412</name>
</gene>
<accession>A0AA86S2T0</accession>
<name>A0AA86S2T0_9FABA</name>
<dbReference type="EMBL" id="OY731399">
    <property type="protein sequence ID" value="CAJ1931717.1"/>
    <property type="molecule type" value="Genomic_DNA"/>
</dbReference>
<reference evidence="1" key="1">
    <citation type="submission" date="2023-10" db="EMBL/GenBank/DDBJ databases">
        <authorList>
            <person name="Domelevo Entfellner J.-B."/>
        </authorList>
    </citation>
    <scope>NUCLEOTIDE SEQUENCE</scope>
</reference>
<dbReference type="Proteomes" id="UP001189624">
    <property type="component" value="Chromosome 2"/>
</dbReference>
<keyword evidence="2" id="KW-1185">Reference proteome</keyword>
<sequence>MSPPCRYHDKTSFVRNKSEVVKVVQVFPEERIFLLRRLLRMRLQEKRKGLNRVVVDLDDVFTSLGYQDKRIESTVSQWNVSFVFYFVDTGKNRRGFLNGL</sequence>
<protein>
    <submittedName>
        <fullName evidence="1">Uncharacterized protein</fullName>
    </submittedName>
</protein>
<proteinExistence type="predicted"/>